<evidence type="ECO:0000256" key="3">
    <source>
        <dbReference type="ARBA" id="ARBA00022676"/>
    </source>
</evidence>
<evidence type="ECO:0000313" key="13">
    <source>
        <dbReference type="EMBL" id="MCW6511629.1"/>
    </source>
</evidence>
<evidence type="ECO:0000256" key="2">
    <source>
        <dbReference type="ARBA" id="ARBA00022519"/>
    </source>
</evidence>
<evidence type="ECO:0000256" key="10">
    <source>
        <dbReference type="ARBA" id="ARBA00023316"/>
    </source>
</evidence>
<dbReference type="InterPro" id="IPR036950">
    <property type="entry name" value="PBP_transglycosylase"/>
</dbReference>
<accession>A0AA42CLH4</accession>
<evidence type="ECO:0000256" key="1">
    <source>
        <dbReference type="ARBA" id="ARBA00022475"/>
    </source>
</evidence>
<keyword evidence="2 11" id="KW-0997">Cell inner membrane</keyword>
<evidence type="ECO:0000256" key="9">
    <source>
        <dbReference type="ARBA" id="ARBA00023136"/>
    </source>
</evidence>
<comment type="similarity">
    <text evidence="11">Belongs to the glycosyltransferase 51 family.</text>
</comment>
<sequence>MILLACLIAATVIYDSDRPPISNLMAVRFLRGEPVDRRWVPLSGISENLIAAVVMSEDGQFCAHHGVDWDSIDSVLHDPDGPSRGASTITMQTAKNLFLWPGRSYIRKGLEIPTALGLEKIWSKREILQAYLNIAEWGDGIFGAEAAARAHFKKAASQLTPREAALLATALPNPLLRNPAHPNRLQRNLTATVMARAASADQWLACLH</sequence>
<comment type="caution">
    <text evidence="13">The sequence shown here is derived from an EMBL/GenBank/DDBJ whole genome shotgun (WGS) entry which is preliminary data.</text>
</comment>
<evidence type="ECO:0000256" key="5">
    <source>
        <dbReference type="ARBA" id="ARBA00022692"/>
    </source>
</evidence>
<organism evidence="13 14">
    <name type="scientific">Lichenifustis flavocetrariae</name>
    <dbReference type="NCBI Taxonomy" id="2949735"/>
    <lineage>
        <taxon>Bacteria</taxon>
        <taxon>Pseudomonadati</taxon>
        <taxon>Pseudomonadota</taxon>
        <taxon>Alphaproteobacteria</taxon>
        <taxon>Hyphomicrobiales</taxon>
        <taxon>Lichenihabitantaceae</taxon>
        <taxon>Lichenifustis</taxon>
    </lineage>
</organism>
<dbReference type="Gene3D" id="1.10.3810.10">
    <property type="entry name" value="Biosynthetic peptidoglycan transglycosylase-like"/>
    <property type="match status" value="1"/>
</dbReference>
<dbReference type="NCBIfam" id="TIGR02070">
    <property type="entry name" value="mono_pep_trsgly"/>
    <property type="match status" value="1"/>
</dbReference>
<keyword evidence="10 11" id="KW-0961">Cell wall biogenesis/degradation</keyword>
<dbReference type="InterPro" id="IPR023346">
    <property type="entry name" value="Lysozyme-like_dom_sf"/>
</dbReference>
<dbReference type="InterPro" id="IPR001264">
    <property type="entry name" value="Glyco_trans_51"/>
</dbReference>
<dbReference type="PANTHER" id="PTHR30400">
    <property type="entry name" value="MONOFUNCTIONAL BIOSYNTHETIC PEPTIDOGLYCAN TRANSGLYCOSYLASE"/>
    <property type="match status" value="1"/>
</dbReference>
<evidence type="ECO:0000259" key="12">
    <source>
        <dbReference type="Pfam" id="PF00912"/>
    </source>
</evidence>
<comment type="function">
    <text evidence="11">Peptidoglycan polymerase that catalyzes glycan chain elongation from lipid-linked precursors.</text>
</comment>
<dbReference type="GO" id="GO:0071555">
    <property type="term" value="P:cell wall organization"/>
    <property type="evidence" value="ECO:0007669"/>
    <property type="project" value="UniProtKB-KW"/>
</dbReference>
<dbReference type="GO" id="GO:0005886">
    <property type="term" value="C:plasma membrane"/>
    <property type="evidence" value="ECO:0007669"/>
    <property type="project" value="UniProtKB-SubCell"/>
</dbReference>
<keyword evidence="8 11" id="KW-1133">Transmembrane helix</keyword>
<dbReference type="InterPro" id="IPR011812">
    <property type="entry name" value="Pep_trsgly"/>
</dbReference>
<evidence type="ECO:0000313" key="14">
    <source>
        <dbReference type="Proteomes" id="UP001165667"/>
    </source>
</evidence>
<keyword evidence="1 11" id="KW-1003">Cell membrane</keyword>
<comment type="subcellular location">
    <subcellularLocation>
        <location evidence="11">Cell inner membrane</location>
        <topology evidence="11">Single-pass membrane protein</topology>
    </subcellularLocation>
</comment>
<dbReference type="GO" id="GO:0008360">
    <property type="term" value="P:regulation of cell shape"/>
    <property type="evidence" value="ECO:0007669"/>
    <property type="project" value="UniProtKB-KW"/>
</dbReference>
<dbReference type="PANTHER" id="PTHR30400:SF0">
    <property type="entry name" value="BIOSYNTHETIC PEPTIDOGLYCAN TRANSGLYCOSYLASE"/>
    <property type="match status" value="1"/>
</dbReference>
<gene>
    <name evidence="11 13" type="primary">mtgA</name>
    <name evidence="13" type="ORF">M8523_27015</name>
</gene>
<dbReference type="GO" id="GO:0009274">
    <property type="term" value="C:peptidoglycan-based cell wall"/>
    <property type="evidence" value="ECO:0007669"/>
    <property type="project" value="InterPro"/>
</dbReference>
<dbReference type="HAMAP" id="MF_00766">
    <property type="entry name" value="PGT_MtgA"/>
    <property type="match status" value="1"/>
</dbReference>
<dbReference type="Pfam" id="PF00912">
    <property type="entry name" value="Transgly"/>
    <property type="match status" value="1"/>
</dbReference>
<evidence type="ECO:0000256" key="6">
    <source>
        <dbReference type="ARBA" id="ARBA00022960"/>
    </source>
</evidence>
<comment type="catalytic activity">
    <reaction evidence="11">
        <text>[GlcNAc-(1-&gt;4)-Mur2Ac(oyl-L-Ala-gamma-D-Glu-L-Lys-D-Ala-D-Ala)](n)-di-trans,octa-cis-undecaprenyl diphosphate + beta-D-GlcNAc-(1-&gt;4)-Mur2Ac(oyl-L-Ala-gamma-D-Glu-L-Lys-D-Ala-D-Ala)-di-trans,octa-cis-undecaprenyl diphosphate = [GlcNAc-(1-&gt;4)-Mur2Ac(oyl-L-Ala-gamma-D-Glu-L-Lys-D-Ala-D-Ala)](n+1)-di-trans,octa-cis-undecaprenyl diphosphate + di-trans,octa-cis-undecaprenyl diphosphate + H(+)</text>
        <dbReference type="Rhea" id="RHEA:23708"/>
        <dbReference type="Rhea" id="RHEA-COMP:9602"/>
        <dbReference type="Rhea" id="RHEA-COMP:9603"/>
        <dbReference type="ChEBI" id="CHEBI:15378"/>
        <dbReference type="ChEBI" id="CHEBI:58405"/>
        <dbReference type="ChEBI" id="CHEBI:60033"/>
        <dbReference type="ChEBI" id="CHEBI:78435"/>
        <dbReference type="EC" id="2.4.99.28"/>
    </reaction>
</comment>
<dbReference type="GO" id="GO:0009252">
    <property type="term" value="P:peptidoglycan biosynthetic process"/>
    <property type="evidence" value="ECO:0007669"/>
    <property type="project" value="UniProtKB-UniRule"/>
</dbReference>
<dbReference type="GO" id="GO:0016763">
    <property type="term" value="F:pentosyltransferase activity"/>
    <property type="evidence" value="ECO:0007669"/>
    <property type="project" value="InterPro"/>
</dbReference>
<keyword evidence="9 11" id="KW-0472">Membrane</keyword>
<keyword evidence="3 11" id="KW-0328">Glycosyltransferase</keyword>
<dbReference type="Proteomes" id="UP001165667">
    <property type="component" value="Unassembled WGS sequence"/>
</dbReference>
<dbReference type="AlphaFoldDB" id="A0AA42CLH4"/>
<protein>
    <recommendedName>
        <fullName evidence="11">Biosynthetic peptidoglycan transglycosylase</fullName>
        <ecNumber evidence="11">2.4.99.28</ecNumber>
    </recommendedName>
    <alternativeName>
        <fullName evidence="11">Glycan polymerase</fullName>
    </alternativeName>
    <alternativeName>
        <fullName evidence="11">Peptidoglycan glycosyltransferase MtgA</fullName>
        <shortName evidence="11">PGT</shortName>
    </alternativeName>
</protein>
<keyword evidence="7 11" id="KW-0573">Peptidoglycan synthesis</keyword>
<evidence type="ECO:0000256" key="4">
    <source>
        <dbReference type="ARBA" id="ARBA00022679"/>
    </source>
</evidence>
<name>A0AA42CLH4_9HYPH</name>
<keyword evidence="6 11" id="KW-0133">Cell shape</keyword>
<evidence type="ECO:0000256" key="8">
    <source>
        <dbReference type="ARBA" id="ARBA00022989"/>
    </source>
</evidence>
<comment type="pathway">
    <text evidence="11">Cell wall biogenesis; peptidoglycan biosynthesis.</text>
</comment>
<keyword evidence="5 11" id="KW-0812">Transmembrane</keyword>
<dbReference type="EC" id="2.4.99.28" evidence="11"/>
<feature type="domain" description="Glycosyl transferase family 51" evidence="12">
    <location>
        <begin position="33"/>
        <end position="194"/>
    </location>
</feature>
<evidence type="ECO:0000256" key="11">
    <source>
        <dbReference type="HAMAP-Rule" id="MF_00766"/>
    </source>
</evidence>
<proteinExistence type="inferred from homology"/>
<keyword evidence="4 11" id="KW-0808">Transferase</keyword>
<reference evidence="13" key="1">
    <citation type="submission" date="2022-05" db="EMBL/GenBank/DDBJ databases">
        <authorList>
            <person name="Pankratov T."/>
        </authorList>
    </citation>
    <scope>NUCLEOTIDE SEQUENCE</scope>
    <source>
        <strain evidence="13">BP6-180914</strain>
    </source>
</reference>
<dbReference type="SUPFAM" id="SSF53955">
    <property type="entry name" value="Lysozyme-like"/>
    <property type="match status" value="1"/>
</dbReference>
<dbReference type="EMBL" id="JAMOIM010000029">
    <property type="protein sequence ID" value="MCW6511629.1"/>
    <property type="molecule type" value="Genomic_DNA"/>
</dbReference>
<keyword evidence="14" id="KW-1185">Reference proteome</keyword>
<dbReference type="GO" id="GO:0008955">
    <property type="term" value="F:peptidoglycan glycosyltransferase activity"/>
    <property type="evidence" value="ECO:0007669"/>
    <property type="project" value="UniProtKB-UniRule"/>
</dbReference>
<evidence type="ECO:0000256" key="7">
    <source>
        <dbReference type="ARBA" id="ARBA00022984"/>
    </source>
</evidence>